<reference evidence="4 5" key="1">
    <citation type="submission" date="2024-05" db="EMBL/GenBank/DDBJ databases">
        <authorList>
            <consortium name="Candidatus Magnetaquicoccaceae bacterium FCR-1 genome sequencing consortium"/>
            <person name="Shimoshige H."/>
            <person name="Shimamura S."/>
            <person name="Taoka A."/>
            <person name="Kobayashi H."/>
            <person name="Maekawa T."/>
        </authorList>
    </citation>
    <scope>NUCLEOTIDE SEQUENCE [LARGE SCALE GENOMIC DNA]</scope>
    <source>
        <strain evidence="4 5">FCR-1</strain>
    </source>
</reference>
<name>A0ABQ0C9G9_9PROT</name>
<feature type="domain" description="SWIM-type" evidence="3">
    <location>
        <begin position="16"/>
        <end position="54"/>
    </location>
</feature>
<evidence type="ECO:0000313" key="4">
    <source>
        <dbReference type="EMBL" id="GAB0057522.1"/>
    </source>
</evidence>
<dbReference type="EMBL" id="BAAFGK010000004">
    <property type="protein sequence ID" value="GAB0057522.1"/>
    <property type="molecule type" value="Genomic_DNA"/>
</dbReference>
<accession>A0ABQ0C9G9</accession>
<dbReference type="PROSITE" id="PS50966">
    <property type="entry name" value="ZF_SWIM"/>
    <property type="match status" value="1"/>
</dbReference>
<dbReference type="Proteomes" id="UP001628193">
    <property type="component" value="Unassembled WGS sequence"/>
</dbReference>
<dbReference type="RefSeq" id="WP_420905219.1">
    <property type="nucleotide sequence ID" value="NZ_BAAFGK010000004.1"/>
</dbReference>
<keyword evidence="2" id="KW-0175">Coiled coil</keyword>
<dbReference type="InterPro" id="IPR007527">
    <property type="entry name" value="Znf_SWIM"/>
</dbReference>
<proteinExistence type="predicted"/>
<evidence type="ECO:0000259" key="3">
    <source>
        <dbReference type="PROSITE" id="PS50966"/>
    </source>
</evidence>
<reference evidence="4 5" key="2">
    <citation type="submission" date="2024-09" db="EMBL/GenBank/DDBJ databases">
        <title>Draft genome sequence of Candidatus Magnetaquicoccaceae bacterium FCR-1.</title>
        <authorList>
            <person name="Shimoshige H."/>
            <person name="Shimamura S."/>
            <person name="Taoka A."/>
            <person name="Kobayashi H."/>
            <person name="Maekawa T."/>
        </authorList>
    </citation>
    <scope>NUCLEOTIDE SEQUENCE [LARGE SCALE GENOMIC DNA]</scope>
    <source>
        <strain evidence="4 5">FCR-1</strain>
    </source>
</reference>
<evidence type="ECO:0000256" key="1">
    <source>
        <dbReference type="PROSITE-ProRule" id="PRU00325"/>
    </source>
</evidence>
<evidence type="ECO:0000313" key="5">
    <source>
        <dbReference type="Proteomes" id="UP001628193"/>
    </source>
</evidence>
<keyword evidence="1" id="KW-0863">Zinc-finger</keyword>
<evidence type="ECO:0000256" key="2">
    <source>
        <dbReference type="SAM" id="Coils"/>
    </source>
</evidence>
<keyword evidence="1" id="KW-0479">Metal-binding</keyword>
<organism evidence="4 5">
    <name type="scientific">Candidatus Magnetaquiglobus chichijimensis</name>
    <dbReference type="NCBI Taxonomy" id="3141448"/>
    <lineage>
        <taxon>Bacteria</taxon>
        <taxon>Pseudomonadati</taxon>
        <taxon>Pseudomonadota</taxon>
        <taxon>Magnetococcia</taxon>
        <taxon>Magnetococcales</taxon>
        <taxon>Candidatus Magnetaquicoccaceae</taxon>
        <taxon>Candidatus Magnetaquiglobus</taxon>
    </lineage>
</organism>
<sequence length="113" mass="12625">MMHLQFLVQGSKPEPYRVTFERTSGNQLHAFCTCPAGQKGQSCKHRFRILEGDGEGVISENAGDVPRVVEWLQETALQEALARMLTAEEKVKAAQQQVSTAKRAIADMMHGRR</sequence>
<keyword evidence="5" id="KW-1185">Reference proteome</keyword>
<comment type="caution">
    <text evidence="4">The sequence shown here is derived from an EMBL/GenBank/DDBJ whole genome shotgun (WGS) entry which is preliminary data.</text>
</comment>
<gene>
    <name evidence="4" type="ORF">SIID45300_01852</name>
</gene>
<protein>
    <recommendedName>
        <fullName evidence="3">SWIM-type domain-containing protein</fullName>
    </recommendedName>
</protein>
<keyword evidence="1" id="KW-0862">Zinc</keyword>
<feature type="coiled-coil region" evidence="2">
    <location>
        <begin position="77"/>
        <end position="104"/>
    </location>
</feature>